<dbReference type="Gene3D" id="3.30.70.1820">
    <property type="entry name" value="L1 transposable element, RRM domain"/>
    <property type="match status" value="1"/>
</dbReference>
<comment type="caution">
    <text evidence="2">The sequence shown here is derived from an EMBL/GenBank/DDBJ whole genome shotgun (WGS) entry which is preliminary data.</text>
</comment>
<dbReference type="Proteomes" id="UP000823941">
    <property type="component" value="Chromosome 29"/>
</dbReference>
<reference evidence="2 3" key="1">
    <citation type="submission" date="2021-06" db="EMBL/GenBank/DDBJ databases">
        <title>A haploid diamondback moth (Plutella xylostella L.) genome assembly resolves 31 chromosomes and identifies a diamide resistance mutation.</title>
        <authorList>
            <person name="Ward C.M."/>
            <person name="Perry K.D."/>
            <person name="Baker G."/>
            <person name="Powis K."/>
            <person name="Heckel D.G."/>
            <person name="Baxter S.W."/>
        </authorList>
    </citation>
    <scope>NUCLEOTIDE SEQUENCE [LARGE SCALE GENOMIC DNA]</scope>
    <source>
        <strain evidence="2 3">LV</strain>
        <tissue evidence="2">Single pupa</tissue>
    </source>
</reference>
<accession>A0ABQ7PX38</accession>
<organism evidence="2 3">
    <name type="scientific">Plutella xylostella</name>
    <name type="common">Diamondback moth</name>
    <name type="synonym">Plutella maculipennis</name>
    <dbReference type="NCBI Taxonomy" id="51655"/>
    <lineage>
        <taxon>Eukaryota</taxon>
        <taxon>Metazoa</taxon>
        <taxon>Ecdysozoa</taxon>
        <taxon>Arthropoda</taxon>
        <taxon>Hexapoda</taxon>
        <taxon>Insecta</taxon>
        <taxon>Pterygota</taxon>
        <taxon>Neoptera</taxon>
        <taxon>Endopterygota</taxon>
        <taxon>Lepidoptera</taxon>
        <taxon>Glossata</taxon>
        <taxon>Ditrysia</taxon>
        <taxon>Yponomeutoidea</taxon>
        <taxon>Plutellidae</taxon>
        <taxon>Plutella</taxon>
    </lineage>
</organism>
<evidence type="ECO:0008006" key="4">
    <source>
        <dbReference type="Google" id="ProtNLM"/>
    </source>
</evidence>
<dbReference type="EMBL" id="JAHIBW010000029">
    <property type="protein sequence ID" value="KAG7296213.1"/>
    <property type="molecule type" value="Genomic_DNA"/>
</dbReference>
<feature type="region of interest" description="Disordered" evidence="1">
    <location>
        <begin position="221"/>
        <end position="260"/>
    </location>
</feature>
<name>A0ABQ7PX38_PLUXY</name>
<protein>
    <recommendedName>
        <fullName evidence="4">DUF4806 domain-containing protein</fullName>
    </recommendedName>
</protein>
<evidence type="ECO:0000313" key="2">
    <source>
        <dbReference type="EMBL" id="KAG7296213.1"/>
    </source>
</evidence>
<evidence type="ECO:0000256" key="1">
    <source>
        <dbReference type="SAM" id="MobiDB-lite"/>
    </source>
</evidence>
<gene>
    <name evidence="2" type="ORF">JYU34_021321</name>
</gene>
<evidence type="ECO:0000313" key="3">
    <source>
        <dbReference type="Proteomes" id="UP000823941"/>
    </source>
</evidence>
<proteinExistence type="predicted"/>
<sequence length="260" mass="28435">MKKRVSSKPTQSSPDPVAAINILEAKLSQGLASFDARLAAANTATPTLDQLAADFRSFKEWILQALDLLKSQISAVTQVSDDLDNQGRRKFLLFHGISESSGEDISSTVTSVCVEKLGLSEFQATDIKRCFRLNSGSSPQTDRPRPILVRFCDATTRAAVWGKKKALKGMPVSICEFLTARRRDIFVEARRRFGVKNCWTQDGNVFVKPLDGGNKIRINSRQDLDAIPAPTQAPADGTSRPALDRAAKKSKLVTANSKKA</sequence>
<keyword evidence="3" id="KW-1185">Reference proteome</keyword>